<dbReference type="InterPro" id="IPR029002">
    <property type="entry name" value="PLPC/GPLD1"/>
</dbReference>
<proteinExistence type="predicted"/>
<dbReference type="GO" id="GO:0008270">
    <property type="term" value="F:zinc ion binding"/>
    <property type="evidence" value="ECO:0007669"/>
    <property type="project" value="InterPro"/>
</dbReference>
<evidence type="ECO:0000256" key="3">
    <source>
        <dbReference type="ARBA" id="ARBA00022525"/>
    </source>
</evidence>
<evidence type="ECO:0000313" key="10">
    <source>
        <dbReference type="EMBL" id="SHE59886.1"/>
    </source>
</evidence>
<dbReference type="Proteomes" id="UP000184423">
    <property type="component" value="Unassembled WGS sequence"/>
</dbReference>
<keyword evidence="6" id="KW-0378">Hydrolase</keyword>
<keyword evidence="7" id="KW-0862">Zinc</keyword>
<gene>
    <name evidence="10" type="ORF">SAMN02746091_00725</name>
</gene>
<evidence type="ECO:0000256" key="4">
    <source>
        <dbReference type="ARBA" id="ARBA00022723"/>
    </source>
</evidence>
<dbReference type="AlphaFoldDB" id="A0A1M4UT32"/>
<evidence type="ECO:0000256" key="2">
    <source>
        <dbReference type="ARBA" id="ARBA00018391"/>
    </source>
</evidence>
<reference evidence="11" key="1">
    <citation type="submission" date="2016-11" db="EMBL/GenBank/DDBJ databases">
        <authorList>
            <person name="Varghese N."/>
            <person name="Submissions S."/>
        </authorList>
    </citation>
    <scope>NUCLEOTIDE SEQUENCE [LARGE SCALE GENOMIC DNA]</scope>
    <source>
        <strain evidence="11">DSM 10124</strain>
    </source>
</reference>
<dbReference type="CDD" id="cd11009">
    <property type="entry name" value="Zn_dep_PLPC"/>
    <property type="match status" value="1"/>
</dbReference>
<dbReference type="InterPro" id="IPR008947">
    <property type="entry name" value="PLipase_C/P1_nuclease_dom_sf"/>
</dbReference>
<name>A0A1M4UT32_9CLOT</name>
<evidence type="ECO:0000259" key="9">
    <source>
        <dbReference type="PROSITE" id="PS51346"/>
    </source>
</evidence>
<sequence>MKKIIENSYSTIFKGMLKAVNPIKKRIIKTECKVHQYINNQALTILKNDGYDYAYREMSLNIDKINEGVVWADQDFKSSNHFYNPQRSKGLYGCSNALKECSYYYARALTKFKKGDKDKAYFYLGAACHLIQDVTVPHHVNIKLLDSHRKYEQWIIKTYRHHDSFNAYDGGLYFKSIKEFIEFNANSSIRTYNKFTEVSQIKK</sequence>
<dbReference type="SUPFAM" id="SSF48537">
    <property type="entry name" value="Phospholipase C/P1 nuclease"/>
    <property type="match status" value="1"/>
</dbReference>
<evidence type="ECO:0000256" key="8">
    <source>
        <dbReference type="ARBA" id="ARBA00031285"/>
    </source>
</evidence>
<evidence type="ECO:0000256" key="7">
    <source>
        <dbReference type="ARBA" id="ARBA00022833"/>
    </source>
</evidence>
<keyword evidence="3" id="KW-0964">Secreted</keyword>
<evidence type="ECO:0000256" key="6">
    <source>
        <dbReference type="ARBA" id="ARBA00022801"/>
    </source>
</evidence>
<organism evidence="10 11">
    <name type="scientific">Caloramator proteoclasticus DSM 10124</name>
    <dbReference type="NCBI Taxonomy" id="1121262"/>
    <lineage>
        <taxon>Bacteria</taxon>
        <taxon>Bacillati</taxon>
        <taxon>Bacillota</taxon>
        <taxon>Clostridia</taxon>
        <taxon>Eubacteriales</taxon>
        <taxon>Clostridiaceae</taxon>
        <taxon>Caloramator</taxon>
    </lineage>
</organism>
<evidence type="ECO:0000256" key="5">
    <source>
        <dbReference type="ARBA" id="ARBA00022729"/>
    </source>
</evidence>
<dbReference type="EC" id="3.1.4.3" evidence="1"/>
<feature type="domain" description="Zn-dependent PLC" evidence="9">
    <location>
        <begin position="22"/>
        <end position="203"/>
    </location>
</feature>
<dbReference type="PROSITE" id="PS51346">
    <property type="entry name" value="PROKAR_ZN_DEPEND_PLPC_2"/>
    <property type="match status" value="1"/>
</dbReference>
<dbReference type="Pfam" id="PF00882">
    <property type="entry name" value="Zn_dep_PLPC"/>
    <property type="match status" value="1"/>
</dbReference>
<accession>A0A1M4UT32</accession>
<evidence type="ECO:0000256" key="1">
    <source>
        <dbReference type="ARBA" id="ARBA00012018"/>
    </source>
</evidence>
<dbReference type="RefSeq" id="WP_073247961.1">
    <property type="nucleotide sequence ID" value="NZ_FQVG01000009.1"/>
</dbReference>
<protein>
    <recommendedName>
        <fullName evidence="2">Phospholipase C</fullName>
        <ecNumber evidence="1">3.1.4.3</ecNumber>
    </recommendedName>
    <alternativeName>
        <fullName evidence="8">Phosphatidylcholine cholinephosphohydrolase</fullName>
    </alternativeName>
</protein>
<keyword evidence="5" id="KW-0732">Signal</keyword>
<dbReference type="EMBL" id="FQVG01000009">
    <property type="protein sequence ID" value="SHE59886.1"/>
    <property type="molecule type" value="Genomic_DNA"/>
</dbReference>
<keyword evidence="11" id="KW-1185">Reference proteome</keyword>
<dbReference type="SMART" id="SM00770">
    <property type="entry name" value="Zn_dep_PLPC"/>
    <property type="match status" value="1"/>
</dbReference>
<dbReference type="Gene3D" id="1.10.575.10">
    <property type="entry name" value="P1 Nuclease"/>
    <property type="match status" value="1"/>
</dbReference>
<dbReference type="InterPro" id="IPR001531">
    <property type="entry name" value="Zn_PLipaseC"/>
</dbReference>
<evidence type="ECO:0000313" key="11">
    <source>
        <dbReference type="Proteomes" id="UP000184423"/>
    </source>
</evidence>
<dbReference type="GO" id="GO:0034480">
    <property type="term" value="F:phosphatidylcholine phospholipase C activity"/>
    <property type="evidence" value="ECO:0007669"/>
    <property type="project" value="UniProtKB-EC"/>
</dbReference>
<keyword evidence="4" id="KW-0479">Metal-binding</keyword>